<reference evidence="3 4" key="1">
    <citation type="submission" date="2017-01" db="EMBL/GenBank/DDBJ databases">
        <authorList>
            <person name="Mah S.A."/>
            <person name="Swanson W.J."/>
            <person name="Moy G.W."/>
            <person name="Vacquier V.D."/>
        </authorList>
    </citation>
    <scope>NUCLEOTIDE SEQUENCE [LARGE SCALE GENOMIC DNA]</scope>
    <source>
        <strain evidence="3 4">DSM 22694</strain>
    </source>
</reference>
<dbReference type="InterPro" id="IPR028098">
    <property type="entry name" value="Glyco_trans_4-like_N"/>
</dbReference>
<dbReference type="STRING" id="1484693.RS694_17620"/>
<sequence>MKHSLIFVATTPFAVNAFLRTHLLALARTYDVTLCVNTTAYPLVEEITHVVRVRHVDIARKIRPWQDLRALFQLLRCFREIRPSVVHSMTPKGGLLGMLAARLAGVPWRFHTFTGQVWANSTGGARRLLKAIDRLIAALSSRVFADSASQCRFLENEHVVQRGGVIVLGNGSIAGVDLTQFHSDTVVRAMLRAELNLPDDVPVFVFVGRLVRDKGVFDLVEAFAAVNAKNQQWALWMIGPDEDGIQAALQERGNQLGARIRWFGSTTTPERYMAAADVFVLPSYREGFGSVVIEAAACGIPSIAYQIDGVIDAIVDRKTGVFVEKGNVRDLADAMIWLGSDNNARTALGEAARTRAVREFSSSAVSAAWLDFYAALFKAAV</sequence>
<feature type="domain" description="Glycosyltransferase subfamily 4-like N-terminal" evidence="2">
    <location>
        <begin position="26"/>
        <end position="171"/>
    </location>
</feature>
<dbReference type="Pfam" id="PF00534">
    <property type="entry name" value="Glycos_transf_1"/>
    <property type="match status" value="1"/>
</dbReference>
<accession>A0A1P8KDV4</accession>
<dbReference type="InterPro" id="IPR001296">
    <property type="entry name" value="Glyco_trans_1"/>
</dbReference>
<gene>
    <name evidence="3" type="ORF">RS694_17620</name>
</gene>
<dbReference type="AlphaFoldDB" id="A0A1P8KDV4"/>
<dbReference type="Pfam" id="PF13579">
    <property type="entry name" value="Glyco_trans_4_4"/>
    <property type="match status" value="1"/>
</dbReference>
<dbReference type="GO" id="GO:0016757">
    <property type="term" value="F:glycosyltransferase activity"/>
    <property type="evidence" value="ECO:0007669"/>
    <property type="project" value="InterPro"/>
</dbReference>
<feature type="domain" description="Glycosyl transferase family 1" evidence="1">
    <location>
        <begin position="191"/>
        <end position="354"/>
    </location>
</feature>
<name>A0A1P8KDV4_9BURK</name>
<dbReference type="PANTHER" id="PTHR12526">
    <property type="entry name" value="GLYCOSYLTRANSFERASE"/>
    <property type="match status" value="1"/>
</dbReference>
<evidence type="ECO:0000313" key="3">
    <source>
        <dbReference type="EMBL" id="APW44165.1"/>
    </source>
</evidence>
<dbReference type="RefSeq" id="WP_029705366.1">
    <property type="nucleotide sequence ID" value="NZ_CP019239.1"/>
</dbReference>
<organism evidence="3 4">
    <name type="scientific">Rhodoferax saidenbachensis</name>
    <dbReference type="NCBI Taxonomy" id="1484693"/>
    <lineage>
        <taxon>Bacteria</taxon>
        <taxon>Pseudomonadati</taxon>
        <taxon>Pseudomonadota</taxon>
        <taxon>Betaproteobacteria</taxon>
        <taxon>Burkholderiales</taxon>
        <taxon>Comamonadaceae</taxon>
        <taxon>Rhodoferax</taxon>
    </lineage>
</organism>
<keyword evidence="3" id="KW-0808">Transferase</keyword>
<evidence type="ECO:0000313" key="4">
    <source>
        <dbReference type="Proteomes" id="UP000186110"/>
    </source>
</evidence>
<dbReference type="KEGG" id="rsb:RS694_17620"/>
<dbReference type="Gene3D" id="3.40.50.2000">
    <property type="entry name" value="Glycogen Phosphorylase B"/>
    <property type="match status" value="2"/>
</dbReference>
<keyword evidence="4" id="KW-1185">Reference proteome</keyword>
<dbReference type="CDD" id="cd03808">
    <property type="entry name" value="GT4_CapM-like"/>
    <property type="match status" value="1"/>
</dbReference>
<evidence type="ECO:0000259" key="1">
    <source>
        <dbReference type="Pfam" id="PF00534"/>
    </source>
</evidence>
<dbReference type="SUPFAM" id="SSF53756">
    <property type="entry name" value="UDP-Glycosyltransferase/glycogen phosphorylase"/>
    <property type="match status" value="1"/>
</dbReference>
<proteinExistence type="predicted"/>
<dbReference type="PANTHER" id="PTHR12526:SF630">
    <property type="entry name" value="GLYCOSYLTRANSFERASE"/>
    <property type="match status" value="1"/>
</dbReference>
<dbReference type="Proteomes" id="UP000186110">
    <property type="component" value="Chromosome"/>
</dbReference>
<dbReference type="EMBL" id="CP019239">
    <property type="protein sequence ID" value="APW44165.1"/>
    <property type="molecule type" value="Genomic_DNA"/>
</dbReference>
<protein>
    <submittedName>
        <fullName evidence="3">Glycosyltransferase</fullName>
    </submittedName>
</protein>
<evidence type="ECO:0000259" key="2">
    <source>
        <dbReference type="Pfam" id="PF13579"/>
    </source>
</evidence>